<organism evidence="2 3">
    <name type="scientific">Pseudarthrobacter phenanthrenivorans</name>
    <name type="common">Arthrobacter phenanthrenivorans</name>
    <dbReference type="NCBI Taxonomy" id="361575"/>
    <lineage>
        <taxon>Bacteria</taxon>
        <taxon>Bacillati</taxon>
        <taxon>Actinomycetota</taxon>
        <taxon>Actinomycetes</taxon>
        <taxon>Micrococcales</taxon>
        <taxon>Micrococcaceae</taxon>
        <taxon>Pseudarthrobacter</taxon>
    </lineage>
</organism>
<feature type="compositionally biased region" description="Gly residues" evidence="1">
    <location>
        <begin position="25"/>
        <end position="42"/>
    </location>
</feature>
<accession>A0A0B4DIR4</accession>
<name>A0A0B4DIR4_PSEPS</name>
<sequence>MSINSPDSLPEEDPQEGSAADAAGNGSGKGKADGGIPGGKDGVGISDGAEPNTFEPEEDPDAAAGAADD</sequence>
<gene>
    <name evidence="2" type="ORF">RM50_11120</name>
</gene>
<feature type="compositionally biased region" description="Acidic residues" evidence="1">
    <location>
        <begin position="55"/>
        <end position="69"/>
    </location>
</feature>
<reference evidence="2 3" key="1">
    <citation type="submission" date="2014-12" db="EMBL/GenBank/DDBJ databases">
        <title>Genome sequencing of Arthrobacter phenanthrenivorans SWC37.</title>
        <authorList>
            <person name="Tan P.W."/>
            <person name="Chan K.-G."/>
        </authorList>
    </citation>
    <scope>NUCLEOTIDE SEQUENCE [LARGE SCALE GENOMIC DNA]</scope>
    <source>
        <strain evidence="2 3">SWC37</strain>
    </source>
</reference>
<proteinExistence type="predicted"/>
<evidence type="ECO:0000313" key="3">
    <source>
        <dbReference type="Proteomes" id="UP000031196"/>
    </source>
</evidence>
<comment type="caution">
    <text evidence="2">The sequence shown here is derived from an EMBL/GenBank/DDBJ whole genome shotgun (WGS) entry which is preliminary data.</text>
</comment>
<dbReference type="EMBL" id="JWTB01000020">
    <property type="protein sequence ID" value="KIC66601.1"/>
    <property type="molecule type" value="Genomic_DNA"/>
</dbReference>
<dbReference type="RefSeq" id="WP_043452562.1">
    <property type="nucleotide sequence ID" value="NZ_JBFBKS010000003.1"/>
</dbReference>
<feature type="region of interest" description="Disordered" evidence="1">
    <location>
        <begin position="1"/>
        <end position="69"/>
    </location>
</feature>
<dbReference type="Proteomes" id="UP000031196">
    <property type="component" value="Unassembled WGS sequence"/>
</dbReference>
<evidence type="ECO:0000313" key="2">
    <source>
        <dbReference type="EMBL" id="KIC66601.1"/>
    </source>
</evidence>
<evidence type="ECO:0000256" key="1">
    <source>
        <dbReference type="SAM" id="MobiDB-lite"/>
    </source>
</evidence>
<protein>
    <submittedName>
        <fullName evidence="2">Uncharacterized protein</fullName>
    </submittedName>
</protein>
<dbReference type="AlphaFoldDB" id="A0A0B4DIR4"/>